<keyword evidence="4 15" id="KW-0285">Flavoprotein</keyword>
<dbReference type="GO" id="GO:0009398">
    <property type="term" value="P:FMN biosynthetic process"/>
    <property type="evidence" value="ECO:0007669"/>
    <property type="project" value="UniProtKB-UniRule"/>
</dbReference>
<dbReference type="InterPro" id="IPR002606">
    <property type="entry name" value="Riboflavin_kinase_bac"/>
</dbReference>
<dbReference type="GO" id="GO:0008531">
    <property type="term" value="F:riboflavin kinase activity"/>
    <property type="evidence" value="ECO:0007669"/>
    <property type="project" value="UniProtKB-UniRule"/>
</dbReference>
<dbReference type="FunFam" id="3.40.50.620:FF:000021">
    <property type="entry name" value="Riboflavin biosynthesis protein"/>
    <property type="match status" value="1"/>
</dbReference>
<gene>
    <name evidence="17" type="ORF">DHM44_10980</name>
</gene>
<keyword evidence="6 15" id="KW-0808">Transferase</keyword>
<dbReference type="GO" id="GO:0005524">
    <property type="term" value="F:ATP binding"/>
    <property type="evidence" value="ECO:0007669"/>
    <property type="project" value="UniProtKB-UniRule"/>
</dbReference>
<evidence type="ECO:0000256" key="8">
    <source>
        <dbReference type="ARBA" id="ARBA00022741"/>
    </source>
</evidence>
<dbReference type="EC" id="2.7.1.26" evidence="15"/>
<accession>A0A3D5QEX1</accession>
<evidence type="ECO:0000256" key="3">
    <source>
        <dbReference type="ARBA" id="ARBA00005201"/>
    </source>
</evidence>
<dbReference type="SMART" id="SM00904">
    <property type="entry name" value="Flavokinase"/>
    <property type="match status" value="1"/>
</dbReference>
<feature type="domain" description="Riboflavin kinase" evidence="16">
    <location>
        <begin position="180"/>
        <end position="305"/>
    </location>
</feature>
<keyword evidence="11 15" id="KW-0067">ATP-binding</keyword>
<dbReference type="RefSeq" id="WP_273264747.1">
    <property type="nucleotide sequence ID" value="NZ_JAAZVV010000005.1"/>
</dbReference>
<reference evidence="17 18" key="1">
    <citation type="journal article" date="2018" name="Nat. Biotechnol.">
        <title>A standardized bacterial taxonomy based on genome phylogeny substantially revises the tree of life.</title>
        <authorList>
            <person name="Parks D.H."/>
            <person name="Chuvochina M."/>
            <person name="Waite D.W."/>
            <person name="Rinke C."/>
            <person name="Skarshewski A."/>
            <person name="Chaumeil P.A."/>
            <person name="Hugenholtz P."/>
        </authorList>
    </citation>
    <scope>NUCLEOTIDE SEQUENCE [LARGE SCALE GENOMIC DNA]</scope>
    <source>
        <strain evidence="17">UBA8672</strain>
    </source>
</reference>
<evidence type="ECO:0000256" key="15">
    <source>
        <dbReference type="PIRNR" id="PIRNR004491"/>
    </source>
</evidence>
<keyword evidence="12" id="KW-0511">Multifunctional enzyme</keyword>
<comment type="pathway">
    <text evidence="3 15">Cofactor biosynthesis; FMN biosynthesis; FMN from riboflavin (ATP route): step 1/1.</text>
</comment>
<comment type="similarity">
    <text evidence="15">Belongs to the ribF family.</text>
</comment>
<keyword evidence="9 15" id="KW-0418">Kinase</keyword>
<evidence type="ECO:0000256" key="12">
    <source>
        <dbReference type="ARBA" id="ARBA00023268"/>
    </source>
</evidence>
<proteinExistence type="inferred from homology"/>
<comment type="catalytic activity">
    <reaction evidence="14 15">
        <text>FMN + ATP + H(+) = FAD + diphosphate</text>
        <dbReference type="Rhea" id="RHEA:17237"/>
        <dbReference type="ChEBI" id="CHEBI:15378"/>
        <dbReference type="ChEBI" id="CHEBI:30616"/>
        <dbReference type="ChEBI" id="CHEBI:33019"/>
        <dbReference type="ChEBI" id="CHEBI:57692"/>
        <dbReference type="ChEBI" id="CHEBI:58210"/>
        <dbReference type="EC" id="2.7.7.2"/>
    </reaction>
</comment>
<keyword evidence="10 15" id="KW-0274">FAD</keyword>
<keyword evidence="8 15" id="KW-0547">Nucleotide-binding</keyword>
<dbReference type="UniPathway" id="UPA00277">
    <property type="reaction ID" value="UER00407"/>
</dbReference>
<dbReference type="PANTHER" id="PTHR22749">
    <property type="entry name" value="RIBOFLAVIN KINASE/FMN ADENYLYLTRANSFERASE"/>
    <property type="match status" value="1"/>
</dbReference>
<dbReference type="InterPro" id="IPR023468">
    <property type="entry name" value="Riboflavin_kinase"/>
</dbReference>
<evidence type="ECO:0000256" key="5">
    <source>
        <dbReference type="ARBA" id="ARBA00022643"/>
    </source>
</evidence>
<evidence type="ECO:0000256" key="6">
    <source>
        <dbReference type="ARBA" id="ARBA00022679"/>
    </source>
</evidence>
<dbReference type="Proteomes" id="UP000262325">
    <property type="component" value="Unassembled WGS sequence"/>
</dbReference>
<dbReference type="InterPro" id="IPR015865">
    <property type="entry name" value="Riboflavin_kinase_bac/euk"/>
</dbReference>
<dbReference type="CDD" id="cd02064">
    <property type="entry name" value="FAD_synthetase_N"/>
    <property type="match status" value="1"/>
</dbReference>
<evidence type="ECO:0000256" key="4">
    <source>
        <dbReference type="ARBA" id="ARBA00022630"/>
    </source>
</evidence>
<dbReference type="GO" id="GO:0003919">
    <property type="term" value="F:FMN adenylyltransferase activity"/>
    <property type="evidence" value="ECO:0007669"/>
    <property type="project" value="UniProtKB-UniRule"/>
</dbReference>
<dbReference type="GO" id="GO:0009231">
    <property type="term" value="P:riboflavin biosynthetic process"/>
    <property type="evidence" value="ECO:0007669"/>
    <property type="project" value="InterPro"/>
</dbReference>
<evidence type="ECO:0000256" key="9">
    <source>
        <dbReference type="ARBA" id="ARBA00022777"/>
    </source>
</evidence>
<dbReference type="InterPro" id="IPR014729">
    <property type="entry name" value="Rossmann-like_a/b/a_fold"/>
</dbReference>
<evidence type="ECO:0000256" key="2">
    <source>
        <dbReference type="ARBA" id="ARBA00004726"/>
    </source>
</evidence>
<evidence type="ECO:0000313" key="18">
    <source>
        <dbReference type="Proteomes" id="UP000262325"/>
    </source>
</evidence>
<evidence type="ECO:0000313" key="17">
    <source>
        <dbReference type="EMBL" id="HCW94190.1"/>
    </source>
</evidence>
<comment type="pathway">
    <text evidence="2 15">Cofactor biosynthesis; FAD biosynthesis; FAD from FMN: step 1/1.</text>
</comment>
<evidence type="ECO:0000256" key="1">
    <source>
        <dbReference type="ARBA" id="ARBA00002121"/>
    </source>
</evidence>
<keyword evidence="7 15" id="KW-0548">Nucleotidyltransferase</keyword>
<dbReference type="InterPro" id="IPR023465">
    <property type="entry name" value="Riboflavin_kinase_dom_sf"/>
</dbReference>
<dbReference type="UniPathway" id="UPA00276">
    <property type="reaction ID" value="UER00406"/>
</dbReference>
<dbReference type="PANTHER" id="PTHR22749:SF6">
    <property type="entry name" value="RIBOFLAVIN KINASE"/>
    <property type="match status" value="1"/>
</dbReference>
<evidence type="ECO:0000259" key="16">
    <source>
        <dbReference type="SMART" id="SM00904"/>
    </source>
</evidence>
<dbReference type="Gene3D" id="3.40.50.620">
    <property type="entry name" value="HUPs"/>
    <property type="match status" value="1"/>
</dbReference>
<dbReference type="NCBIfam" id="NF004160">
    <property type="entry name" value="PRK05627.1-3"/>
    <property type="match status" value="1"/>
</dbReference>
<dbReference type="SUPFAM" id="SSF82114">
    <property type="entry name" value="Riboflavin kinase-like"/>
    <property type="match status" value="1"/>
</dbReference>
<dbReference type="AlphaFoldDB" id="A0A3D5QEX1"/>
<comment type="catalytic activity">
    <reaction evidence="13 15">
        <text>riboflavin + ATP = FMN + ADP + H(+)</text>
        <dbReference type="Rhea" id="RHEA:14357"/>
        <dbReference type="ChEBI" id="CHEBI:15378"/>
        <dbReference type="ChEBI" id="CHEBI:30616"/>
        <dbReference type="ChEBI" id="CHEBI:57986"/>
        <dbReference type="ChEBI" id="CHEBI:58210"/>
        <dbReference type="ChEBI" id="CHEBI:456216"/>
        <dbReference type="EC" id="2.7.1.26"/>
    </reaction>
</comment>
<comment type="function">
    <text evidence="1">Catalyzes the phosphorylation of riboflavin to FMN followed by the adenylation of FMN to FAD.</text>
</comment>
<dbReference type="Pfam" id="PF06574">
    <property type="entry name" value="FAD_syn"/>
    <property type="match status" value="1"/>
</dbReference>
<dbReference type="GO" id="GO:0006747">
    <property type="term" value="P:FAD biosynthetic process"/>
    <property type="evidence" value="ECO:0007669"/>
    <property type="project" value="UniProtKB-UniRule"/>
</dbReference>
<evidence type="ECO:0000256" key="7">
    <source>
        <dbReference type="ARBA" id="ARBA00022695"/>
    </source>
</evidence>
<evidence type="ECO:0000256" key="10">
    <source>
        <dbReference type="ARBA" id="ARBA00022827"/>
    </source>
</evidence>
<dbReference type="NCBIfam" id="TIGR00083">
    <property type="entry name" value="ribF"/>
    <property type="match status" value="1"/>
</dbReference>
<protein>
    <recommendedName>
        <fullName evidence="15">Riboflavin biosynthesis protein</fullName>
    </recommendedName>
    <domain>
        <recommendedName>
            <fullName evidence="15">Riboflavin kinase</fullName>
            <ecNumber evidence="15">2.7.1.26</ecNumber>
        </recommendedName>
        <alternativeName>
            <fullName evidence="15">Flavokinase</fullName>
        </alternativeName>
    </domain>
    <domain>
        <recommendedName>
            <fullName evidence="15">FMN adenylyltransferase</fullName>
            <ecNumber evidence="15">2.7.7.2</ecNumber>
        </recommendedName>
        <alternativeName>
            <fullName evidence="15">FAD pyrophosphorylase</fullName>
        </alternativeName>
        <alternativeName>
            <fullName evidence="15">FAD synthase</fullName>
        </alternativeName>
    </domain>
</protein>
<dbReference type="InterPro" id="IPR015864">
    <property type="entry name" value="FAD_synthase"/>
</dbReference>
<dbReference type="Pfam" id="PF01687">
    <property type="entry name" value="Flavokinase"/>
    <property type="match status" value="1"/>
</dbReference>
<organism evidence="17 18">
    <name type="scientific">Flexistipes sinusarabici</name>
    <dbReference type="NCBI Taxonomy" id="2352"/>
    <lineage>
        <taxon>Bacteria</taxon>
        <taxon>Pseudomonadati</taxon>
        <taxon>Deferribacterota</taxon>
        <taxon>Deferribacteres</taxon>
        <taxon>Deferribacterales</taxon>
        <taxon>Flexistipitaceae</taxon>
        <taxon>Flexistipes</taxon>
    </lineage>
</organism>
<dbReference type="EMBL" id="DPPF01000232">
    <property type="protein sequence ID" value="HCW94190.1"/>
    <property type="molecule type" value="Genomic_DNA"/>
</dbReference>
<evidence type="ECO:0000256" key="14">
    <source>
        <dbReference type="ARBA" id="ARBA00049494"/>
    </source>
</evidence>
<dbReference type="Gene3D" id="2.40.30.30">
    <property type="entry name" value="Riboflavin kinase-like"/>
    <property type="match status" value="1"/>
</dbReference>
<dbReference type="EC" id="2.7.7.2" evidence="15"/>
<evidence type="ECO:0000256" key="11">
    <source>
        <dbReference type="ARBA" id="ARBA00022840"/>
    </source>
</evidence>
<comment type="caution">
    <text evidence="17">The sequence shown here is derived from an EMBL/GenBank/DDBJ whole genome shotgun (WGS) entry which is preliminary data.</text>
</comment>
<evidence type="ECO:0000256" key="13">
    <source>
        <dbReference type="ARBA" id="ARBA00047880"/>
    </source>
</evidence>
<sequence length="308" mass="35360">MKVYNNLSEYNEEFSTVVTVGNFDGVHLGHKKILKKVNSIARQYNFKSAVFTFEPHPLKYFGADVPMILTPLQKQKLLDEAGVDFLFQIEFSEQFAKMTPEVFVREILVKKLNARFIIVGYDYKFGRRRKGDFKLLQFLSQHYGYTPFKVDRVEIHGEVVSSTNIRKFLQEGKIKKANEMLGHNFSLEGTVVEGSKIGRLLGYPTANILVNNEILPKLGVYVSRLVLNGVKYNSVTNIGIRPTLNDEGRDVKVEAFVFDFNEDLYGKEVELELLEYLRPEAKLDSFEELKNVIEADCRAAKKIHAEMK</sequence>
<name>A0A3D5QEX1_FLESI</name>
<keyword evidence="5 15" id="KW-0288">FMN</keyword>
<dbReference type="SUPFAM" id="SSF52374">
    <property type="entry name" value="Nucleotidylyl transferase"/>
    <property type="match status" value="1"/>
</dbReference>
<dbReference type="PIRSF" id="PIRSF004491">
    <property type="entry name" value="FAD_Synth"/>
    <property type="match status" value="1"/>
</dbReference>
<dbReference type="NCBIfam" id="NF004162">
    <property type="entry name" value="PRK05627.1-5"/>
    <property type="match status" value="1"/>
</dbReference>